<feature type="region of interest" description="Disordered" evidence="5">
    <location>
        <begin position="17"/>
        <end position="48"/>
    </location>
</feature>
<evidence type="ECO:0000256" key="3">
    <source>
        <dbReference type="PROSITE-ProRule" id="PRU00221"/>
    </source>
</evidence>
<dbReference type="PANTHER" id="PTHR14604">
    <property type="entry name" value="WD40 REPEAT PF20"/>
    <property type="match status" value="1"/>
</dbReference>
<evidence type="ECO:0000313" key="6">
    <source>
        <dbReference type="EMBL" id="CAI2363167.1"/>
    </source>
</evidence>
<evidence type="ECO:0000256" key="1">
    <source>
        <dbReference type="ARBA" id="ARBA00022574"/>
    </source>
</evidence>
<keyword evidence="1 3" id="KW-0853">WD repeat</keyword>
<evidence type="ECO:0000256" key="5">
    <source>
        <dbReference type="SAM" id="MobiDB-lite"/>
    </source>
</evidence>
<dbReference type="SMART" id="SM00320">
    <property type="entry name" value="WD40"/>
    <property type="match status" value="7"/>
</dbReference>
<dbReference type="PROSITE" id="PS00678">
    <property type="entry name" value="WD_REPEATS_1"/>
    <property type="match status" value="1"/>
</dbReference>
<dbReference type="InterPro" id="IPR020472">
    <property type="entry name" value="WD40_PAC1"/>
</dbReference>
<dbReference type="InterPro" id="IPR019775">
    <property type="entry name" value="WD40_repeat_CS"/>
</dbReference>
<dbReference type="InterPro" id="IPR001680">
    <property type="entry name" value="WD40_rpt"/>
</dbReference>
<dbReference type="Gene3D" id="2.130.10.10">
    <property type="entry name" value="YVTN repeat-like/Quinoprotein amine dehydrogenase"/>
    <property type="match status" value="2"/>
</dbReference>
<dbReference type="InterPro" id="IPR036322">
    <property type="entry name" value="WD40_repeat_dom_sf"/>
</dbReference>
<proteinExistence type="predicted"/>
<dbReference type="PROSITE" id="PS50082">
    <property type="entry name" value="WD_REPEATS_2"/>
    <property type="match status" value="5"/>
</dbReference>
<dbReference type="AlphaFoldDB" id="A0AAD1X8Z9"/>
<feature type="repeat" description="WD" evidence="3">
    <location>
        <begin position="356"/>
        <end position="388"/>
    </location>
</feature>
<feature type="compositionally biased region" description="Acidic residues" evidence="5">
    <location>
        <begin position="18"/>
        <end position="48"/>
    </location>
</feature>
<feature type="repeat" description="WD" evidence="3">
    <location>
        <begin position="482"/>
        <end position="523"/>
    </location>
</feature>
<evidence type="ECO:0000256" key="2">
    <source>
        <dbReference type="ARBA" id="ARBA00022737"/>
    </source>
</evidence>
<feature type="repeat" description="WD" evidence="3">
    <location>
        <begin position="440"/>
        <end position="481"/>
    </location>
</feature>
<dbReference type="InterPro" id="IPR050995">
    <property type="entry name" value="WD-F-box_domain-protein"/>
</dbReference>
<keyword evidence="4" id="KW-0175">Coiled coil</keyword>
<name>A0AAD1X8Z9_EUPCR</name>
<dbReference type="Proteomes" id="UP001295684">
    <property type="component" value="Unassembled WGS sequence"/>
</dbReference>
<sequence>MSSEDKEEVFVLEKAEISADDDEGYDYDEIKDSDDEQFLEREESEDDDLEDFERLKHNTNLKKIEKQTQGKSHLGTTFAKTKHEVKPKVVKRHVVIDDYIRNYLAKYNMHQTLNIFQNEWSQLQKKGSFNDNHIGLITDTENKNARMEERIKRMKIELEKEQVKADKAKSTWLKLRKERDFHKTHTIRVQKEKETITANMKKLKDLQEQYEDKIKELTKKYEVTLKEKTLLKLEKEKLQKKAIDIKRRIKEKEDEVAYAIEKSKARASGANKGKQILKMKGQNTPYPVDDARPNPFLAREYDDINSKPSSQKIVKAHDVGIGGMCLHFKKQIVATVSDDCMWKIWNMEDGENILSGEGHKDWLSGVDFHPAGSHLVTSGGDTTIKIWDFINSCCSVVFTDHTQPVWSVRFHDTGDFVLSGSMDGSMKLFDVNAEKARQAYRGHTDSVNSINFQPFTNFFVSASADKTLSVWDMRTGLTIQTFYGHLNSVNEASFSISGHLISSCDSDGIVKVWDIRMVQEVLQLDTGDSIAHSVCFDKTNNILAVGCADASIKMINIEKAEIVSTLKGHDDSVNSVIIDQENSTLFSASSDGTIRSWR</sequence>
<reference evidence="6" key="1">
    <citation type="submission" date="2023-07" db="EMBL/GenBank/DDBJ databases">
        <authorList>
            <consortium name="AG Swart"/>
            <person name="Singh M."/>
            <person name="Singh A."/>
            <person name="Seah K."/>
            <person name="Emmerich C."/>
        </authorList>
    </citation>
    <scope>NUCLEOTIDE SEQUENCE</scope>
    <source>
        <strain evidence="6">DP1</strain>
    </source>
</reference>
<keyword evidence="2" id="KW-0677">Repeat</keyword>
<feature type="repeat" description="WD" evidence="3">
    <location>
        <begin position="566"/>
        <end position="598"/>
    </location>
</feature>
<dbReference type="SUPFAM" id="SSF50978">
    <property type="entry name" value="WD40 repeat-like"/>
    <property type="match status" value="1"/>
</dbReference>
<dbReference type="PROSITE" id="PS50294">
    <property type="entry name" value="WD_REPEATS_REGION"/>
    <property type="match status" value="5"/>
</dbReference>
<dbReference type="Pfam" id="PF00400">
    <property type="entry name" value="WD40"/>
    <property type="match status" value="6"/>
</dbReference>
<gene>
    <name evidence="6" type="ORF">ECRASSUSDP1_LOCUS4497</name>
</gene>
<evidence type="ECO:0000256" key="4">
    <source>
        <dbReference type="SAM" id="Coils"/>
    </source>
</evidence>
<protein>
    <submittedName>
        <fullName evidence="6">Uncharacterized protein</fullName>
    </submittedName>
</protein>
<evidence type="ECO:0000313" key="7">
    <source>
        <dbReference type="Proteomes" id="UP001295684"/>
    </source>
</evidence>
<dbReference type="EMBL" id="CAMPGE010004319">
    <property type="protein sequence ID" value="CAI2363167.1"/>
    <property type="molecule type" value="Genomic_DNA"/>
</dbReference>
<comment type="caution">
    <text evidence="6">The sequence shown here is derived from an EMBL/GenBank/DDBJ whole genome shotgun (WGS) entry which is preliminary data.</text>
</comment>
<feature type="repeat" description="WD" evidence="3">
    <location>
        <begin position="398"/>
        <end position="439"/>
    </location>
</feature>
<dbReference type="PRINTS" id="PR00320">
    <property type="entry name" value="GPROTEINBRPT"/>
</dbReference>
<dbReference type="InterPro" id="IPR015943">
    <property type="entry name" value="WD40/YVTN_repeat-like_dom_sf"/>
</dbReference>
<feature type="coiled-coil region" evidence="4">
    <location>
        <begin position="137"/>
        <end position="255"/>
    </location>
</feature>
<dbReference type="PANTHER" id="PTHR14604:SF3">
    <property type="entry name" value="SPERM-ASSOCIATED ANTIGEN 16 PROTEIN"/>
    <property type="match status" value="1"/>
</dbReference>
<keyword evidence="7" id="KW-1185">Reference proteome</keyword>
<organism evidence="6 7">
    <name type="scientific">Euplotes crassus</name>
    <dbReference type="NCBI Taxonomy" id="5936"/>
    <lineage>
        <taxon>Eukaryota</taxon>
        <taxon>Sar</taxon>
        <taxon>Alveolata</taxon>
        <taxon>Ciliophora</taxon>
        <taxon>Intramacronucleata</taxon>
        <taxon>Spirotrichea</taxon>
        <taxon>Hypotrichia</taxon>
        <taxon>Euplotida</taxon>
        <taxon>Euplotidae</taxon>
        <taxon>Moneuplotes</taxon>
    </lineage>
</organism>
<dbReference type="CDD" id="cd00200">
    <property type="entry name" value="WD40"/>
    <property type="match status" value="1"/>
</dbReference>
<accession>A0AAD1X8Z9</accession>